<dbReference type="InterPro" id="IPR019887">
    <property type="entry name" value="Tscrpt_reg_AsnC/Lrp_C"/>
</dbReference>
<evidence type="ECO:0000313" key="5">
    <source>
        <dbReference type="EMBL" id="PXX43618.1"/>
    </source>
</evidence>
<dbReference type="InterPro" id="IPR011991">
    <property type="entry name" value="ArsR-like_HTH"/>
</dbReference>
<dbReference type="Gene3D" id="3.30.70.920">
    <property type="match status" value="1"/>
</dbReference>
<evidence type="ECO:0000256" key="2">
    <source>
        <dbReference type="ARBA" id="ARBA00023125"/>
    </source>
</evidence>
<dbReference type="PROSITE" id="PS00519">
    <property type="entry name" value="HTH_ASNC_1"/>
    <property type="match status" value="1"/>
</dbReference>
<reference evidence="5 6" key="1">
    <citation type="submission" date="2018-05" db="EMBL/GenBank/DDBJ databases">
        <title>Genomic Encyclopedia of Type Strains, Phase IV (KMG-IV): sequencing the most valuable type-strain genomes for metagenomic binning, comparative biology and taxonomic classification.</title>
        <authorList>
            <person name="Goeker M."/>
        </authorList>
    </citation>
    <scope>NUCLEOTIDE SEQUENCE [LARGE SCALE GENOMIC DNA]</scope>
    <source>
        <strain evidence="5 6">DSM 25134</strain>
    </source>
</reference>
<dbReference type="InterPro" id="IPR036390">
    <property type="entry name" value="WH_DNA-bd_sf"/>
</dbReference>
<dbReference type="Gene3D" id="1.10.10.10">
    <property type="entry name" value="Winged helix-like DNA-binding domain superfamily/Winged helix DNA-binding domain"/>
    <property type="match status" value="1"/>
</dbReference>
<dbReference type="FunFam" id="1.10.10.10:FF:000646">
    <property type="entry name" value="Transcriptional regulator, AsnC family"/>
    <property type="match status" value="1"/>
</dbReference>
<dbReference type="InterPro" id="IPR036388">
    <property type="entry name" value="WH-like_DNA-bd_sf"/>
</dbReference>
<dbReference type="SUPFAM" id="SSF46785">
    <property type="entry name" value="Winged helix' DNA-binding domain"/>
    <property type="match status" value="1"/>
</dbReference>
<feature type="domain" description="HTH asnC-type" evidence="4">
    <location>
        <begin position="8"/>
        <end position="69"/>
    </location>
</feature>
<evidence type="ECO:0000259" key="4">
    <source>
        <dbReference type="PROSITE" id="PS50956"/>
    </source>
</evidence>
<keyword evidence="6" id="KW-1185">Reference proteome</keyword>
<dbReference type="PROSITE" id="PS50956">
    <property type="entry name" value="HTH_ASNC_2"/>
    <property type="match status" value="1"/>
</dbReference>
<dbReference type="GO" id="GO:0006355">
    <property type="term" value="P:regulation of DNA-templated transcription"/>
    <property type="evidence" value="ECO:0007669"/>
    <property type="project" value="UniProtKB-ARBA"/>
</dbReference>
<dbReference type="GO" id="GO:0043565">
    <property type="term" value="F:sequence-specific DNA binding"/>
    <property type="evidence" value="ECO:0007669"/>
    <property type="project" value="InterPro"/>
</dbReference>
<dbReference type="GO" id="GO:0043200">
    <property type="term" value="P:response to amino acid"/>
    <property type="evidence" value="ECO:0007669"/>
    <property type="project" value="TreeGrafter"/>
</dbReference>
<name>A0A318J9X3_9NEIS</name>
<dbReference type="SUPFAM" id="SSF54909">
    <property type="entry name" value="Dimeric alpha+beta barrel"/>
    <property type="match status" value="1"/>
</dbReference>
<dbReference type="Proteomes" id="UP000248395">
    <property type="component" value="Unassembled WGS sequence"/>
</dbReference>
<evidence type="ECO:0000313" key="6">
    <source>
        <dbReference type="Proteomes" id="UP000248395"/>
    </source>
</evidence>
<sequence length="154" mass="17066">MKLSIRSMDKFDKKILAALHENARISFAELARRVNLSAPAIADRVAKLEAQGVITGYHAQIDPAKVGLPIFCMIELTVKHLEYYVVLERIRNMPQVLECASITGTSGLMMKVAVDTMPSLQALIAQLMQFGDTKTSIIIDMPVAPRMPQLLQDD</sequence>
<comment type="caution">
    <text evidence="5">The sequence shown here is derived from an EMBL/GenBank/DDBJ whole genome shotgun (WGS) entry which is preliminary data.</text>
</comment>
<proteinExistence type="predicted"/>
<dbReference type="InterPro" id="IPR000485">
    <property type="entry name" value="AsnC-type_HTH_dom"/>
</dbReference>
<accession>A0A318J9X3</accession>
<evidence type="ECO:0000256" key="3">
    <source>
        <dbReference type="ARBA" id="ARBA00023163"/>
    </source>
</evidence>
<organism evidence="5 6">
    <name type="scientific">Aquitalea magnusonii</name>
    <dbReference type="NCBI Taxonomy" id="332411"/>
    <lineage>
        <taxon>Bacteria</taxon>
        <taxon>Pseudomonadati</taxon>
        <taxon>Pseudomonadota</taxon>
        <taxon>Betaproteobacteria</taxon>
        <taxon>Neisseriales</taxon>
        <taxon>Chromobacteriaceae</taxon>
        <taxon>Aquitalea</taxon>
    </lineage>
</organism>
<keyword evidence="1" id="KW-0805">Transcription regulation</keyword>
<evidence type="ECO:0000256" key="1">
    <source>
        <dbReference type="ARBA" id="ARBA00023015"/>
    </source>
</evidence>
<dbReference type="GO" id="GO:0005829">
    <property type="term" value="C:cytosol"/>
    <property type="evidence" value="ECO:0007669"/>
    <property type="project" value="TreeGrafter"/>
</dbReference>
<dbReference type="InterPro" id="IPR011008">
    <property type="entry name" value="Dimeric_a/b-barrel"/>
</dbReference>
<dbReference type="Pfam" id="PF01037">
    <property type="entry name" value="AsnC_trans_reg"/>
    <property type="match status" value="1"/>
</dbReference>
<dbReference type="CDD" id="cd00090">
    <property type="entry name" value="HTH_ARSR"/>
    <property type="match status" value="1"/>
</dbReference>
<dbReference type="InterPro" id="IPR019888">
    <property type="entry name" value="Tscrpt_reg_AsnC-like"/>
</dbReference>
<dbReference type="PRINTS" id="PR00033">
    <property type="entry name" value="HTHASNC"/>
</dbReference>
<dbReference type="SMART" id="SM00344">
    <property type="entry name" value="HTH_ASNC"/>
    <property type="match status" value="1"/>
</dbReference>
<dbReference type="EMBL" id="QJKC01000014">
    <property type="protein sequence ID" value="PXX43618.1"/>
    <property type="molecule type" value="Genomic_DNA"/>
</dbReference>
<gene>
    <name evidence="5" type="ORF">DFR38_11454</name>
</gene>
<dbReference type="InterPro" id="IPR019885">
    <property type="entry name" value="Tscrpt_reg_HTH_AsnC-type_CS"/>
</dbReference>
<dbReference type="AlphaFoldDB" id="A0A318J9X3"/>
<dbReference type="PANTHER" id="PTHR30154">
    <property type="entry name" value="LEUCINE-RESPONSIVE REGULATORY PROTEIN"/>
    <property type="match status" value="1"/>
</dbReference>
<dbReference type="Pfam" id="PF13404">
    <property type="entry name" value="HTH_AsnC-type"/>
    <property type="match status" value="1"/>
</dbReference>
<keyword evidence="2" id="KW-0238">DNA-binding</keyword>
<dbReference type="PANTHER" id="PTHR30154:SF53">
    <property type="entry name" value="HTH-TYPE TRANSCRIPTIONAL REGULATOR LRPC"/>
    <property type="match status" value="1"/>
</dbReference>
<keyword evidence="3" id="KW-0804">Transcription</keyword>
<protein>
    <submittedName>
        <fullName evidence="5">AsnC family transcriptional regulator</fullName>
    </submittedName>
</protein>